<evidence type="ECO:0000313" key="1">
    <source>
        <dbReference type="EnsemblMetazoa" id="GPPI040446-PA"/>
    </source>
</evidence>
<evidence type="ECO:0000313" key="2">
    <source>
        <dbReference type="Proteomes" id="UP000092460"/>
    </source>
</evidence>
<dbReference type="EnsemblMetazoa" id="GPPI040446-RA">
    <property type="protein sequence ID" value="GPPI040446-PA"/>
    <property type="gene ID" value="GPPI040446"/>
</dbReference>
<dbReference type="EMBL" id="JXJN01020411">
    <property type="status" value="NOT_ANNOTATED_CDS"/>
    <property type="molecule type" value="Genomic_DNA"/>
</dbReference>
<accession>A0A1B0BTY5</accession>
<keyword evidence="2" id="KW-1185">Reference proteome</keyword>
<reference evidence="1" key="2">
    <citation type="submission" date="2020-05" db="UniProtKB">
        <authorList>
            <consortium name="EnsemblMetazoa"/>
        </authorList>
    </citation>
    <scope>IDENTIFICATION</scope>
    <source>
        <strain evidence="1">IAEA</strain>
    </source>
</reference>
<sequence length="134" mass="14209">MPPRGSGVGTRHNLNGWPAARLGPFAAAMIASCRENPGRACPGLGDGCSVGCVRLSPLSDSFLVLSISSDNESSSKKIWSHDNNTFSITDLLTLYLRAICEVMEDCTKGEVESNASVVNVNGLSNSVYWEIGSD</sequence>
<dbReference type="EMBL" id="JXJN01020412">
    <property type="status" value="NOT_ANNOTATED_CDS"/>
    <property type="molecule type" value="Genomic_DNA"/>
</dbReference>
<organism evidence="1 2">
    <name type="scientific">Glossina palpalis gambiensis</name>
    <dbReference type="NCBI Taxonomy" id="67801"/>
    <lineage>
        <taxon>Eukaryota</taxon>
        <taxon>Metazoa</taxon>
        <taxon>Ecdysozoa</taxon>
        <taxon>Arthropoda</taxon>
        <taxon>Hexapoda</taxon>
        <taxon>Insecta</taxon>
        <taxon>Pterygota</taxon>
        <taxon>Neoptera</taxon>
        <taxon>Endopterygota</taxon>
        <taxon>Diptera</taxon>
        <taxon>Brachycera</taxon>
        <taxon>Muscomorpha</taxon>
        <taxon>Hippoboscoidea</taxon>
        <taxon>Glossinidae</taxon>
        <taxon>Glossina</taxon>
    </lineage>
</organism>
<dbReference type="PROSITE" id="PS51257">
    <property type="entry name" value="PROKAR_LIPOPROTEIN"/>
    <property type="match status" value="1"/>
</dbReference>
<dbReference type="AlphaFoldDB" id="A0A1B0BTY5"/>
<dbReference type="VEuPathDB" id="VectorBase:GPPI040446"/>
<proteinExistence type="predicted"/>
<name>A0A1B0BTY5_9MUSC</name>
<reference evidence="2" key="1">
    <citation type="submission" date="2015-01" db="EMBL/GenBank/DDBJ databases">
        <authorList>
            <person name="Aksoy S."/>
            <person name="Warren W."/>
            <person name="Wilson R.K."/>
        </authorList>
    </citation>
    <scope>NUCLEOTIDE SEQUENCE [LARGE SCALE GENOMIC DNA]</scope>
    <source>
        <strain evidence="2">IAEA</strain>
    </source>
</reference>
<dbReference type="Proteomes" id="UP000092460">
    <property type="component" value="Unassembled WGS sequence"/>
</dbReference>
<protein>
    <submittedName>
        <fullName evidence="1">Uncharacterized protein</fullName>
    </submittedName>
</protein>